<keyword evidence="2 4" id="KW-0442">Lipid degradation</keyword>
<name>A0A937F6F2_9BACT</name>
<dbReference type="Pfam" id="PF01734">
    <property type="entry name" value="Patatin"/>
    <property type="match status" value="1"/>
</dbReference>
<feature type="active site" description="Nucleophile" evidence="4">
    <location>
        <position position="38"/>
    </location>
</feature>
<accession>A0A937F6F2</accession>
<evidence type="ECO:0000256" key="3">
    <source>
        <dbReference type="ARBA" id="ARBA00023098"/>
    </source>
</evidence>
<dbReference type="PROSITE" id="PS51635">
    <property type="entry name" value="PNPLA"/>
    <property type="match status" value="1"/>
</dbReference>
<dbReference type="AlphaFoldDB" id="A0A937F6F2"/>
<dbReference type="Gene3D" id="3.40.1090.10">
    <property type="entry name" value="Cytosolic phospholipase A2 catalytic domain"/>
    <property type="match status" value="2"/>
</dbReference>
<evidence type="ECO:0000313" key="6">
    <source>
        <dbReference type="EMBL" id="MBL3657246.1"/>
    </source>
</evidence>
<dbReference type="GO" id="GO:0016042">
    <property type="term" value="P:lipid catabolic process"/>
    <property type="evidence" value="ECO:0007669"/>
    <property type="project" value="UniProtKB-UniRule"/>
</dbReference>
<feature type="short sequence motif" description="GXGXXG" evidence="4">
    <location>
        <begin position="9"/>
        <end position="14"/>
    </location>
</feature>
<dbReference type="GO" id="GO:0016787">
    <property type="term" value="F:hydrolase activity"/>
    <property type="evidence" value="ECO:0007669"/>
    <property type="project" value="UniProtKB-UniRule"/>
</dbReference>
<organism evidence="6 7">
    <name type="scientific">Fulvivirga sediminis</name>
    <dbReference type="NCBI Taxonomy" id="2803949"/>
    <lineage>
        <taxon>Bacteria</taxon>
        <taxon>Pseudomonadati</taxon>
        <taxon>Bacteroidota</taxon>
        <taxon>Cytophagia</taxon>
        <taxon>Cytophagales</taxon>
        <taxon>Fulvivirgaceae</taxon>
        <taxon>Fulvivirga</taxon>
    </lineage>
</organism>
<dbReference type="EMBL" id="JAESIY010000007">
    <property type="protein sequence ID" value="MBL3657246.1"/>
    <property type="molecule type" value="Genomic_DNA"/>
</dbReference>
<dbReference type="InterPro" id="IPR050301">
    <property type="entry name" value="NTE"/>
</dbReference>
<dbReference type="Proteomes" id="UP000659388">
    <property type="component" value="Unassembled WGS sequence"/>
</dbReference>
<dbReference type="SUPFAM" id="SSF52151">
    <property type="entry name" value="FabD/lysophospholipase-like"/>
    <property type="match status" value="1"/>
</dbReference>
<protein>
    <submittedName>
        <fullName evidence="6">Patatin-like phospholipase family protein</fullName>
    </submittedName>
</protein>
<evidence type="ECO:0000256" key="2">
    <source>
        <dbReference type="ARBA" id="ARBA00022963"/>
    </source>
</evidence>
<dbReference type="InterPro" id="IPR002641">
    <property type="entry name" value="PNPLA_dom"/>
</dbReference>
<sequence>MKVGLVLSGGGARGIAHLGVIKALEEAEINIDIISGSSAGAIIGAMYTYGYQVERILEIVRSIKTLKLLQPALSWTGILKMGVIRKFLELHLKDDFKHLKKPLYIAATNVNTGKTEYFNKGPLLSAICASSCIPVLFDPVLHNEKLYIDGGILNNLPVEPLEGQCDIIIGSHCNPIDHDFDAKNAKLVMERALMLAITCNAYSRRSACDYFIEPKGLETYKVMDLTNLDAIYKIGYEQAKEKIKKIKTKLKE</sequence>
<feature type="active site" description="Proton acceptor" evidence="4">
    <location>
        <position position="149"/>
    </location>
</feature>
<keyword evidence="1 4" id="KW-0378">Hydrolase</keyword>
<keyword evidence="7" id="KW-1185">Reference proteome</keyword>
<evidence type="ECO:0000313" key="7">
    <source>
        <dbReference type="Proteomes" id="UP000659388"/>
    </source>
</evidence>
<proteinExistence type="predicted"/>
<feature type="short sequence motif" description="DGA/G" evidence="4">
    <location>
        <begin position="149"/>
        <end position="151"/>
    </location>
</feature>
<comment type="caution">
    <text evidence="6">The sequence shown here is derived from an EMBL/GenBank/DDBJ whole genome shotgun (WGS) entry which is preliminary data.</text>
</comment>
<dbReference type="PANTHER" id="PTHR14226:SF78">
    <property type="entry name" value="SLR0060 PROTEIN"/>
    <property type="match status" value="1"/>
</dbReference>
<feature type="domain" description="PNPLA" evidence="5">
    <location>
        <begin position="5"/>
        <end position="162"/>
    </location>
</feature>
<keyword evidence="3 4" id="KW-0443">Lipid metabolism</keyword>
<evidence type="ECO:0000259" key="5">
    <source>
        <dbReference type="PROSITE" id="PS51635"/>
    </source>
</evidence>
<feature type="short sequence motif" description="GXSXG" evidence="4">
    <location>
        <begin position="36"/>
        <end position="40"/>
    </location>
</feature>
<reference evidence="6" key="1">
    <citation type="submission" date="2021-01" db="EMBL/GenBank/DDBJ databases">
        <title>Fulvivirga kasyanovii gen. nov., sp nov., a novel member of the phylum Bacteroidetes isolated from seawater in a mussel farm.</title>
        <authorList>
            <person name="Zhao L.-H."/>
            <person name="Wang Z.-J."/>
        </authorList>
    </citation>
    <scope>NUCLEOTIDE SEQUENCE</scope>
    <source>
        <strain evidence="6">2943</strain>
    </source>
</reference>
<dbReference type="CDD" id="cd07205">
    <property type="entry name" value="Pat_PNPLA6_PNPLA7_NTE1_like"/>
    <property type="match status" value="1"/>
</dbReference>
<gene>
    <name evidence="6" type="ORF">JL102_13955</name>
</gene>
<dbReference type="PANTHER" id="PTHR14226">
    <property type="entry name" value="NEUROPATHY TARGET ESTERASE/SWISS CHEESE D.MELANOGASTER"/>
    <property type="match status" value="1"/>
</dbReference>
<evidence type="ECO:0000256" key="1">
    <source>
        <dbReference type="ARBA" id="ARBA00022801"/>
    </source>
</evidence>
<dbReference type="InterPro" id="IPR016035">
    <property type="entry name" value="Acyl_Trfase/lysoPLipase"/>
</dbReference>
<dbReference type="RefSeq" id="WP_202245030.1">
    <property type="nucleotide sequence ID" value="NZ_JAESIY010000007.1"/>
</dbReference>
<evidence type="ECO:0000256" key="4">
    <source>
        <dbReference type="PROSITE-ProRule" id="PRU01161"/>
    </source>
</evidence>